<proteinExistence type="predicted"/>
<evidence type="ECO:0000313" key="1">
    <source>
        <dbReference type="EMBL" id="KFO84714.1"/>
    </source>
</evidence>
<evidence type="ECO:0000313" key="2">
    <source>
        <dbReference type="Proteomes" id="UP000054064"/>
    </source>
</evidence>
<sequence length="52" mass="6079">KWKESRFRSDVQKKFFTGRVVRHWPLLPREAVDAPSSEGFQVRLDGALSHLI</sequence>
<dbReference type="EMBL" id="KL505601">
    <property type="protein sequence ID" value="KFO84714.1"/>
    <property type="molecule type" value="Genomic_DNA"/>
</dbReference>
<organism evidence="1 2">
    <name type="scientific">Buceros rhinoceros silvestris</name>
    <dbReference type="NCBI Taxonomy" id="175836"/>
    <lineage>
        <taxon>Eukaryota</taxon>
        <taxon>Metazoa</taxon>
        <taxon>Chordata</taxon>
        <taxon>Craniata</taxon>
        <taxon>Vertebrata</taxon>
        <taxon>Euteleostomi</taxon>
        <taxon>Archelosauria</taxon>
        <taxon>Archosauria</taxon>
        <taxon>Dinosauria</taxon>
        <taxon>Saurischia</taxon>
        <taxon>Theropoda</taxon>
        <taxon>Coelurosauria</taxon>
        <taxon>Aves</taxon>
        <taxon>Neognathae</taxon>
        <taxon>Neoaves</taxon>
        <taxon>Telluraves</taxon>
        <taxon>Coraciimorphae</taxon>
        <taxon>Bucerotiformes</taxon>
        <taxon>Bucerotidae</taxon>
        <taxon>Buceros</taxon>
    </lineage>
</organism>
<feature type="non-terminal residue" evidence="1">
    <location>
        <position position="52"/>
    </location>
</feature>
<dbReference type="AlphaFoldDB" id="A0A091GNF7"/>
<protein>
    <submittedName>
        <fullName evidence="1">Uncharacterized protein</fullName>
    </submittedName>
</protein>
<accession>A0A091GNF7</accession>
<keyword evidence="2" id="KW-1185">Reference proteome</keyword>
<gene>
    <name evidence="1" type="ORF">N320_12898</name>
</gene>
<feature type="non-terminal residue" evidence="1">
    <location>
        <position position="1"/>
    </location>
</feature>
<dbReference type="Proteomes" id="UP000054064">
    <property type="component" value="Unassembled WGS sequence"/>
</dbReference>
<reference evidence="1 2" key="1">
    <citation type="submission" date="2014-04" db="EMBL/GenBank/DDBJ databases">
        <title>Genome evolution of avian class.</title>
        <authorList>
            <person name="Zhang G."/>
            <person name="Li C."/>
        </authorList>
    </citation>
    <scope>NUCLEOTIDE SEQUENCE [LARGE SCALE GENOMIC DNA]</scope>
    <source>
        <strain evidence="1">BGI_N320</strain>
    </source>
</reference>
<name>A0A091GNF7_BUCRH</name>